<reference evidence="1" key="2">
    <citation type="submission" date="2020-11" db="EMBL/GenBank/DDBJ databases">
        <authorList>
            <person name="McCartney M.A."/>
            <person name="Auch B."/>
            <person name="Kono T."/>
            <person name="Mallez S."/>
            <person name="Becker A."/>
            <person name="Gohl D.M."/>
            <person name="Silverstein K.A.T."/>
            <person name="Koren S."/>
            <person name="Bechman K.B."/>
            <person name="Herman A."/>
            <person name="Abrahante J.E."/>
            <person name="Garbe J."/>
        </authorList>
    </citation>
    <scope>NUCLEOTIDE SEQUENCE</scope>
    <source>
        <strain evidence="1">Duluth1</strain>
        <tissue evidence="1">Whole animal</tissue>
    </source>
</reference>
<dbReference type="AlphaFoldDB" id="A0A9D4NEG1"/>
<proteinExistence type="predicted"/>
<gene>
    <name evidence="1" type="ORF">DPMN_017220</name>
</gene>
<accession>A0A9D4NEG1</accession>
<organism evidence="1 2">
    <name type="scientific">Dreissena polymorpha</name>
    <name type="common">Zebra mussel</name>
    <name type="synonym">Mytilus polymorpha</name>
    <dbReference type="NCBI Taxonomy" id="45954"/>
    <lineage>
        <taxon>Eukaryota</taxon>
        <taxon>Metazoa</taxon>
        <taxon>Spiralia</taxon>
        <taxon>Lophotrochozoa</taxon>
        <taxon>Mollusca</taxon>
        <taxon>Bivalvia</taxon>
        <taxon>Autobranchia</taxon>
        <taxon>Heteroconchia</taxon>
        <taxon>Euheterodonta</taxon>
        <taxon>Imparidentia</taxon>
        <taxon>Neoheterodontei</taxon>
        <taxon>Myida</taxon>
        <taxon>Dreissenoidea</taxon>
        <taxon>Dreissenidae</taxon>
        <taxon>Dreissena</taxon>
    </lineage>
</organism>
<reference evidence="1" key="1">
    <citation type="journal article" date="2019" name="bioRxiv">
        <title>The Genome of the Zebra Mussel, Dreissena polymorpha: A Resource for Invasive Species Research.</title>
        <authorList>
            <person name="McCartney M.A."/>
            <person name="Auch B."/>
            <person name="Kono T."/>
            <person name="Mallez S."/>
            <person name="Zhang Y."/>
            <person name="Obille A."/>
            <person name="Becker A."/>
            <person name="Abrahante J.E."/>
            <person name="Garbe J."/>
            <person name="Badalamenti J.P."/>
            <person name="Herman A."/>
            <person name="Mangelson H."/>
            <person name="Liachko I."/>
            <person name="Sullivan S."/>
            <person name="Sone E.D."/>
            <person name="Koren S."/>
            <person name="Silverstein K.A.T."/>
            <person name="Beckman K.B."/>
            <person name="Gohl D.M."/>
        </authorList>
    </citation>
    <scope>NUCLEOTIDE SEQUENCE</scope>
    <source>
        <strain evidence="1">Duluth1</strain>
        <tissue evidence="1">Whole animal</tissue>
    </source>
</reference>
<name>A0A9D4NEG1_DREPO</name>
<dbReference type="EMBL" id="JAIWYP010000001">
    <property type="protein sequence ID" value="KAH3893078.1"/>
    <property type="molecule type" value="Genomic_DNA"/>
</dbReference>
<dbReference type="Proteomes" id="UP000828390">
    <property type="component" value="Unassembled WGS sequence"/>
</dbReference>
<evidence type="ECO:0000313" key="1">
    <source>
        <dbReference type="EMBL" id="KAH3893078.1"/>
    </source>
</evidence>
<evidence type="ECO:0000313" key="2">
    <source>
        <dbReference type="Proteomes" id="UP000828390"/>
    </source>
</evidence>
<keyword evidence="2" id="KW-1185">Reference proteome</keyword>
<comment type="caution">
    <text evidence="1">The sequence shown here is derived from an EMBL/GenBank/DDBJ whole genome shotgun (WGS) entry which is preliminary data.</text>
</comment>
<sequence>MYKNESGTNACNNYRGISNGLGERDIQWLRRGITNGLEEGYPMASKRDNQWLRRGITNGLEEG</sequence>
<protein>
    <submittedName>
        <fullName evidence="1">Uncharacterized protein</fullName>
    </submittedName>
</protein>